<proteinExistence type="predicted"/>
<sequence length="80" mass="9128">LLSVRYKTCNSYCWCSHISSLYCPVSCIISVIFCYNGVDIEKCLSISLFCCKLLFFHMVQCINPSKIINLILLIIQPQAD</sequence>
<evidence type="ECO:0000313" key="1">
    <source>
        <dbReference type="WBParaSite" id="BTMF_0001492101-mRNA-1"/>
    </source>
</evidence>
<protein>
    <submittedName>
        <fullName evidence="1">Ovule protein</fullName>
    </submittedName>
</protein>
<organism evidence="1">
    <name type="scientific">Brugia timori</name>
    <dbReference type="NCBI Taxonomy" id="42155"/>
    <lineage>
        <taxon>Eukaryota</taxon>
        <taxon>Metazoa</taxon>
        <taxon>Ecdysozoa</taxon>
        <taxon>Nematoda</taxon>
        <taxon>Chromadorea</taxon>
        <taxon>Rhabditida</taxon>
        <taxon>Spirurina</taxon>
        <taxon>Spiruromorpha</taxon>
        <taxon>Filarioidea</taxon>
        <taxon>Onchocercidae</taxon>
        <taxon>Brugia</taxon>
    </lineage>
</organism>
<dbReference type="AlphaFoldDB" id="A0A0R3R4I1"/>
<dbReference type="WBParaSite" id="BTMF_0001492101-mRNA-1">
    <property type="protein sequence ID" value="BTMF_0001492101-mRNA-1"/>
    <property type="gene ID" value="BTMF_0001492101"/>
</dbReference>
<reference evidence="1" key="1">
    <citation type="submission" date="2017-02" db="UniProtKB">
        <authorList>
            <consortium name="WormBaseParasite"/>
        </authorList>
    </citation>
    <scope>IDENTIFICATION</scope>
</reference>
<name>A0A0R3R4I1_9BILA</name>
<accession>A0A0R3R4I1</accession>